<feature type="region of interest" description="Disordered" evidence="1">
    <location>
        <begin position="366"/>
        <end position="398"/>
    </location>
</feature>
<reference evidence="3" key="1">
    <citation type="journal article" date="2014" name="Proc. Natl. Acad. Sci. U.S.A.">
        <title>Extensive sampling of basidiomycete genomes demonstrates inadequacy of the white-rot/brown-rot paradigm for wood decay fungi.</title>
        <authorList>
            <person name="Riley R."/>
            <person name="Salamov A.A."/>
            <person name="Brown D.W."/>
            <person name="Nagy L.G."/>
            <person name="Floudas D."/>
            <person name="Held B.W."/>
            <person name="Levasseur A."/>
            <person name="Lombard V."/>
            <person name="Morin E."/>
            <person name="Otillar R."/>
            <person name="Lindquist E.A."/>
            <person name="Sun H."/>
            <person name="LaButti K.M."/>
            <person name="Schmutz J."/>
            <person name="Jabbour D."/>
            <person name="Luo H."/>
            <person name="Baker S.E."/>
            <person name="Pisabarro A.G."/>
            <person name="Walton J.D."/>
            <person name="Blanchette R.A."/>
            <person name="Henrissat B."/>
            <person name="Martin F."/>
            <person name="Cullen D."/>
            <person name="Hibbett D.S."/>
            <person name="Grigoriev I.V."/>
        </authorList>
    </citation>
    <scope>NUCLEOTIDE SEQUENCE [LARGE SCALE GENOMIC DNA]</scope>
    <source>
        <strain evidence="3">MUCL 33604</strain>
    </source>
</reference>
<sequence>MGNRYSVVREELEEQEYRRLQQDVELAQQRVAGNVEAGYIVPPGARYERPTFQGGQGSYYGVFNPLTGVYQGGQRSAPPPYESPIGDLPPPRGPVVIPPVEPRSGSPQRVPYPWHQSPIMPHIVDPPHPIIIHHQPSRSSVESLPHIPPSERYSSRSTTRSDSPPPVVISQPRPLEPTTAVVQPPPSVVIVPSYPDSPPRIVPYVPQPRPQPPVIISLPQPPQRPTIVAQPSPQPVIIPFCRDSPPIIESDYTQPIILQPPSPQPGPVIITQSPPLPPPIIIPSYPGSLPTIESDPTQPTILRPPSPQPGPVIITQSHPLPPPIIIPSYPESPPTIESDYSQPIGHVPSQPAVTIIQEPPPDILPIYPDTPSTTDFPQPRPSSAERRPSTPFETSFLRPSLSTPSFDLDFGNNYDDLGETVEGLARRPLFGFTAVANCVVLKALRGAGGASLLVETHQPVERGVARRPLFGFTAVANHIALRGAGRHPGAAELAILQVVLLARLLPGEEDVSPPLTLVGVALIMPGILSKLIYVMRGLAHRLLV</sequence>
<feature type="compositionally biased region" description="Low complexity" evidence="1">
    <location>
        <begin position="150"/>
        <end position="162"/>
    </location>
</feature>
<organism evidence="2 3">
    <name type="scientific">Jaapia argillacea MUCL 33604</name>
    <dbReference type="NCBI Taxonomy" id="933084"/>
    <lineage>
        <taxon>Eukaryota</taxon>
        <taxon>Fungi</taxon>
        <taxon>Dikarya</taxon>
        <taxon>Basidiomycota</taxon>
        <taxon>Agaricomycotina</taxon>
        <taxon>Agaricomycetes</taxon>
        <taxon>Agaricomycetidae</taxon>
        <taxon>Jaapiales</taxon>
        <taxon>Jaapiaceae</taxon>
        <taxon>Jaapia</taxon>
    </lineage>
</organism>
<evidence type="ECO:0000313" key="2">
    <source>
        <dbReference type="EMBL" id="KDQ58971.1"/>
    </source>
</evidence>
<evidence type="ECO:0000256" key="1">
    <source>
        <dbReference type="SAM" id="MobiDB-lite"/>
    </source>
</evidence>
<proteinExistence type="predicted"/>
<feature type="region of interest" description="Disordered" evidence="1">
    <location>
        <begin position="73"/>
        <end position="93"/>
    </location>
</feature>
<dbReference type="AlphaFoldDB" id="A0A067Q8R6"/>
<name>A0A067Q8R6_9AGAM</name>
<dbReference type="STRING" id="933084.A0A067Q8R6"/>
<protein>
    <submittedName>
        <fullName evidence="2">Uncharacterized protein</fullName>
    </submittedName>
</protein>
<dbReference type="HOGENOM" id="CLU_500634_0_0_1"/>
<feature type="region of interest" description="Disordered" evidence="1">
    <location>
        <begin position="136"/>
        <end position="187"/>
    </location>
</feature>
<dbReference type="EMBL" id="KL197716">
    <property type="protein sequence ID" value="KDQ58971.1"/>
    <property type="molecule type" value="Genomic_DNA"/>
</dbReference>
<evidence type="ECO:0000313" key="3">
    <source>
        <dbReference type="Proteomes" id="UP000027265"/>
    </source>
</evidence>
<gene>
    <name evidence="2" type="ORF">JAAARDRAFT_192537</name>
</gene>
<dbReference type="Proteomes" id="UP000027265">
    <property type="component" value="Unassembled WGS sequence"/>
</dbReference>
<dbReference type="InParanoid" id="A0A067Q8R6"/>
<feature type="compositionally biased region" description="Pro residues" evidence="1">
    <location>
        <begin position="77"/>
        <end position="93"/>
    </location>
</feature>
<keyword evidence="3" id="KW-1185">Reference proteome</keyword>
<accession>A0A067Q8R6</accession>